<comment type="caution">
    <text evidence="1">The sequence shown here is derived from an EMBL/GenBank/DDBJ whole genome shotgun (WGS) entry which is preliminary data.</text>
</comment>
<dbReference type="EMBL" id="FWXZ01000001">
    <property type="protein sequence ID" value="SMC42666.1"/>
    <property type="molecule type" value="Genomic_DNA"/>
</dbReference>
<reference evidence="1" key="1">
    <citation type="submission" date="2017-04" db="EMBL/GenBank/DDBJ databases">
        <authorList>
            <person name="Varghese N."/>
            <person name="Submissions S."/>
        </authorList>
    </citation>
    <scope>NUCLEOTIDE SEQUENCE</scope>
    <source>
        <strain evidence="1">WTE2008</strain>
    </source>
</reference>
<accession>A0AC61PJ47</accession>
<evidence type="ECO:0000313" key="2">
    <source>
        <dbReference type="Proteomes" id="UP000192328"/>
    </source>
</evidence>
<evidence type="ECO:0000313" key="1">
    <source>
        <dbReference type="EMBL" id="SMC42666.1"/>
    </source>
</evidence>
<name>A0AC61PJ47_9FIRM</name>
<protein>
    <submittedName>
        <fullName evidence="1">Glycosyltransferase involved in cell wall bisynthesis</fullName>
    </submittedName>
</protein>
<gene>
    <name evidence="1" type="ORF">SAMN06297397_0875</name>
</gene>
<sequence length="337" mass="38978">MMNKTKVSVIMSAYNAQAFIREAVDSILNQTMGDFELLVTDDCSTDDTLKILKSYHDDRLIVIENNKQQGLTANLNSMIERSSGEYIARLDADDVSDLSRLEKQVIVLDSNPDIFMVCSYVKAIGNRSGINKPPLKHDDIAATLLFFNPITHSSVMFRNDGTKYNINYKKAQDYELWTRLFREGKRFFTIAEPLVSFRYHHLQISNIGKTDQLAFATQVKINELQQLGIDINDKDFSFVINYLETGLIENSNELYRVLALFSEIETKNRQNKVYSKVALKRVIKIRCVRIYTRLKDRNSINIRDRINLFRRAFSLLLFKAIIASRFNSHIREGQYGQ</sequence>
<dbReference type="Proteomes" id="UP000192328">
    <property type="component" value="Unassembled WGS sequence"/>
</dbReference>
<keyword evidence="2" id="KW-1185">Reference proteome</keyword>
<organism evidence="1 2">
    <name type="scientific">Aristaeella lactis</name>
    <dbReference type="NCBI Taxonomy" id="3046383"/>
    <lineage>
        <taxon>Bacteria</taxon>
        <taxon>Bacillati</taxon>
        <taxon>Bacillota</taxon>
        <taxon>Clostridia</taxon>
        <taxon>Eubacteriales</taxon>
        <taxon>Aristaeellaceae</taxon>
        <taxon>Aristaeella</taxon>
    </lineage>
</organism>
<proteinExistence type="predicted"/>